<organism evidence="1 2">
    <name type="scientific">Nocardiopsis composta</name>
    <dbReference type="NCBI Taxonomy" id="157465"/>
    <lineage>
        <taxon>Bacteria</taxon>
        <taxon>Bacillati</taxon>
        <taxon>Actinomycetota</taxon>
        <taxon>Actinomycetes</taxon>
        <taxon>Streptosporangiales</taxon>
        <taxon>Nocardiopsidaceae</taxon>
        <taxon>Nocardiopsis</taxon>
    </lineage>
</organism>
<dbReference type="EMBL" id="JACHDB010000001">
    <property type="protein sequence ID" value="MBB5431386.1"/>
    <property type="molecule type" value="Genomic_DNA"/>
</dbReference>
<accession>A0A7W8QJ69</accession>
<proteinExistence type="predicted"/>
<evidence type="ECO:0000313" key="1">
    <source>
        <dbReference type="EMBL" id="MBB5431386.1"/>
    </source>
</evidence>
<dbReference type="RefSeq" id="WP_184391014.1">
    <property type="nucleotide sequence ID" value="NZ_JACHDB010000001.1"/>
</dbReference>
<dbReference type="Proteomes" id="UP000572635">
    <property type="component" value="Unassembled WGS sequence"/>
</dbReference>
<protein>
    <submittedName>
        <fullName evidence="1">Uncharacterized protein</fullName>
    </submittedName>
</protein>
<gene>
    <name evidence="1" type="ORF">HDA36_001470</name>
</gene>
<dbReference type="AlphaFoldDB" id="A0A7W8QJ69"/>
<sequence>MYATKTATAYEAVNMIGSGARMYLVLKGGTTVAGEVADISAESCTITEIDVISGDISGYAAGAGYRIALADLITVAGGVDGALTFISIA</sequence>
<name>A0A7W8QJ69_9ACTN</name>
<comment type="caution">
    <text evidence="1">The sequence shown here is derived from an EMBL/GenBank/DDBJ whole genome shotgun (WGS) entry which is preliminary data.</text>
</comment>
<reference evidence="1 2" key="1">
    <citation type="submission" date="2020-08" db="EMBL/GenBank/DDBJ databases">
        <title>Sequencing the genomes of 1000 actinobacteria strains.</title>
        <authorList>
            <person name="Klenk H.-P."/>
        </authorList>
    </citation>
    <scope>NUCLEOTIDE SEQUENCE [LARGE SCALE GENOMIC DNA]</scope>
    <source>
        <strain evidence="1 2">DSM 44551</strain>
    </source>
</reference>
<evidence type="ECO:0000313" key="2">
    <source>
        <dbReference type="Proteomes" id="UP000572635"/>
    </source>
</evidence>
<keyword evidence="2" id="KW-1185">Reference proteome</keyword>